<evidence type="ECO:0000313" key="2">
    <source>
        <dbReference type="Proteomes" id="UP001567538"/>
    </source>
</evidence>
<dbReference type="PANTHER" id="PTHR23172:SF64">
    <property type="entry name" value="J DOMAIN-CONTAINING PROTEIN REQUIRED FOR CHLOROPLAST ACCUMULATION RESPONSE 1"/>
    <property type="match status" value="1"/>
</dbReference>
<dbReference type="FunFam" id="1.10.287.110:FF:000043">
    <property type="entry name" value="J-domain protein required for chloroplast accumulation response 1"/>
    <property type="match status" value="1"/>
</dbReference>
<organism evidence="1 2">
    <name type="scientific">Salvia divinorum</name>
    <name type="common">Maria pastora</name>
    <name type="synonym">Diviner's sage</name>
    <dbReference type="NCBI Taxonomy" id="28513"/>
    <lineage>
        <taxon>Eukaryota</taxon>
        <taxon>Viridiplantae</taxon>
        <taxon>Streptophyta</taxon>
        <taxon>Embryophyta</taxon>
        <taxon>Tracheophyta</taxon>
        <taxon>Spermatophyta</taxon>
        <taxon>Magnoliopsida</taxon>
        <taxon>eudicotyledons</taxon>
        <taxon>Gunneridae</taxon>
        <taxon>Pentapetalae</taxon>
        <taxon>asterids</taxon>
        <taxon>lamiids</taxon>
        <taxon>Lamiales</taxon>
        <taxon>Lamiaceae</taxon>
        <taxon>Nepetoideae</taxon>
        <taxon>Mentheae</taxon>
        <taxon>Salviinae</taxon>
        <taxon>Salvia</taxon>
        <taxon>Salvia subgen. Calosphace</taxon>
    </lineage>
</organism>
<sequence>MKQTVENENQLIIFYIFKNLLLVIKKILLRVGICLWTSMDVCMKDEDGLRQSDRSKTKSLKSPYTDSGGLDFGDVFGGPPRRGGGARRPHLHGDDFFDDIFRGHESYSSSWRTRRHPSSFPAKSSKLVVEFPTFSSRSNHVEHNMDKRFSSDKNGGLKFEVHQSPFSEDSPYTYRNDDVPKLAKDLNIHSDRYHFIADKVKGGFANKEADLRPKSYVKMQSQSCRWTAAEVVKLMENHNQANESLRKVEPQQCPSVKTPSCTKKKNAFSSESPCSDSKILGEDSNDPFEDFFELKELHDGLEQATPCENNILLQQADARIRQWSAGKEGNIRSLLSTLQYVLWPGSEWQPIALVDLIEENPVKRAYQKALLRLHPDKLQQRGAASHQKYIALKVFDILQEAWDHFNNICPI</sequence>
<dbReference type="Proteomes" id="UP001567538">
    <property type="component" value="Unassembled WGS sequence"/>
</dbReference>
<proteinExistence type="predicted"/>
<reference evidence="1 2" key="1">
    <citation type="submission" date="2024-06" db="EMBL/GenBank/DDBJ databases">
        <title>A chromosome level genome sequence of Diviner's sage (Salvia divinorum).</title>
        <authorList>
            <person name="Ford S.A."/>
            <person name="Ro D.-K."/>
            <person name="Ness R.W."/>
            <person name="Phillips M.A."/>
        </authorList>
    </citation>
    <scope>NUCLEOTIDE SEQUENCE [LARGE SCALE GENOMIC DNA]</scope>
    <source>
        <strain evidence="1">SAF-2024a</strain>
        <tissue evidence="1">Leaf</tissue>
    </source>
</reference>
<keyword evidence="2" id="KW-1185">Reference proteome</keyword>
<dbReference type="InterPro" id="IPR036869">
    <property type="entry name" value="J_dom_sf"/>
</dbReference>
<gene>
    <name evidence="1" type="primary">JAC1</name>
    <name evidence="1" type="ORF">AAHA92_31000</name>
</gene>
<dbReference type="InterPro" id="IPR001623">
    <property type="entry name" value="DnaJ_domain"/>
</dbReference>
<dbReference type="SUPFAM" id="SSF46565">
    <property type="entry name" value="Chaperone J-domain"/>
    <property type="match status" value="1"/>
</dbReference>
<dbReference type="Gene3D" id="1.10.287.110">
    <property type="entry name" value="DnaJ domain"/>
    <property type="match status" value="1"/>
</dbReference>
<dbReference type="AlphaFoldDB" id="A0ABD1FV40"/>
<accession>A0ABD1FV40</accession>
<evidence type="ECO:0000313" key="1">
    <source>
        <dbReference type="EMBL" id="KAL1534878.1"/>
    </source>
</evidence>
<dbReference type="EMBL" id="JBEAFC010000012">
    <property type="protein sequence ID" value="KAL1534878.1"/>
    <property type="molecule type" value="Genomic_DNA"/>
</dbReference>
<dbReference type="CDD" id="cd06257">
    <property type="entry name" value="DnaJ"/>
    <property type="match status" value="1"/>
</dbReference>
<comment type="caution">
    <text evidence="1">The sequence shown here is derived from an EMBL/GenBank/DDBJ whole genome shotgun (WGS) entry which is preliminary data.</text>
</comment>
<name>A0ABD1FV40_SALDI</name>
<dbReference type="PANTHER" id="PTHR23172">
    <property type="entry name" value="AUXILIN/CYCLIN G-ASSOCIATED KINASE-RELATED"/>
    <property type="match status" value="1"/>
</dbReference>
<protein>
    <submittedName>
        <fullName evidence="1">Molecular chaperone</fullName>
    </submittedName>
</protein>